<feature type="region of interest" description="Disordered" evidence="1">
    <location>
        <begin position="84"/>
        <end position="105"/>
    </location>
</feature>
<comment type="caution">
    <text evidence="3">The sequence shown here is derived from an EMBL/GenBank/DDBJ whole genome shotgun (WGS) entry which is preliminary data.</text>
</comment>
<dbReference type="Pfam" id="PF05630">
    <property type="entry name" value="NPP1"/>
    <property type="match status" value="1"/>
</dbReference>
<accession>A0ABR4AN38</accession>
<sequence length="315" mass="34346">MRSPTFDAFLVAGIIGQVYAVPSPPTYILNRNSSLVGRESIPSMNIVGFTDNNAMAAAAAAAPVVLFGQNRGMAPCYPESAVKLGSNPPEKNPGTDSFNFGPAGAAPGADCTGPGDYHEGGYNLGNPFPVYVSAKYCDTHQQWRVTYSVYWVHDGALSEGHRHDWESVTVAWKSSDGGTNWDRDALYLSQHSGYASYGWGDIISVDDPTDRSEDNGAYKAHPKVYVGFYKHPMFPNKETDVKVEILAPEAMANKEFRSDDWYYLPHDGDLHPGSEIGDWKAPGGIWDYGHANSDPWNIMQDTPPEGIKNVCSIGD</sequence>
<dbReference type="EMBL" id="JBEFKJ010000004">
    <property type="protein sequence ID" value="KAL2046216.1"/>
    <property type="molecule type" value="Genomic_DNA"/>
</dbReference>
<feature type="signal peptide" evidence="2">
    <location>
        <begin position="1"/>
        <end position="20"/>
    </location>
</feature>
<evidence type="ECO:0000256" key="2">
    <source>
        <dbReference type="SAM" id="SignalP"/>
    </source>
</evidence>
<protein>
    <submittedName>
        <fullName evidence="3">Uncharacterized protein</fullName>
    </submittedName>
</protein>
<keyword evidence="4" id="KW-1185">Reference proteome</keyword>
<gene>
    <name evidence="3" type="ORF">N7G274_001663</name>
</gene>
<dbReference type="Proteomes" id="UP001590950">
    <property type="component" value="Unassembled WGS sequence"/>
</dbReference>
<keyword evidence="2" id="KW-0732">Signal</keyword>
<evidence type="ECO:0000256" key="1">
    <source>
        <dbReference type="SAM" id="MobiDB-lite"/>
    </source>
</evidence>
<dbReference type="InterPro" id="IPR008701">
    <property type="entry name" value="NPP1"/>
</dbReference>
<name>A0ABR4AN38_9LECA</name>
<reference evidence="3 4" key="1">
    <citation type="submission" date="2024-09" db="EMBL/GenBank/DDBJ databases">
        <title>Rethinking Asexuality: The Enigmatic Case of Functional Sexual Genes in Lepraria (Stereocaulaceae).</title>
        <authorList>
            <person name="Doellman M."/>
            <person name="Sun Y."/>
            <person name="Barcenas-Pena A."/>
            <person name="Lumbsch H.T."/>
            <person name="Grewe F."/>
        </authorList>
    </citation>
    <scope>NUCLEOTIDE SEQUENCE [LARGE SCALE GENOMIC DNA]</scope>
    <source>
        <strain evidence="3 4">Mercado 3170</strain>
    </source>
</reference>
<proteinExistence type="predicted"/>
<evidence type="ECO:0000313" key="3">
    <source>
        <dbReference type="EMBL" id="KAL2046216.1"/>
    </source>
</evidence>
<organism evidence="3 4">
    <name type="scientific">Stereocaulon virgatum</name>
    <dbReference type="NCBI Taxonomy" id="373712"/>
    <lineage>
        <taxon>Eukaryota</taxon>
        <taxon>Fungi</taxon>
        <taxon>Dikarya</taxon>
        <taxon>Ascomycota</taxon>
        <taxon>Pezizomycotina</taxon>
        <taxon>Lecanoromycetes</taxon>
        <taxon>OSLEUM clade</taxon>
        <taxon>Lecanoromycetidae</taxon>
        <taxon>Lecanorales</taxon>
        <taxon>Lecanorineae</taxon>
        <taxon>Stereocaulaceae</taxon>
        <taxon>Stereocaulon</taxon>
    </lineage>
</organism>
<evidence type="ECO:0000313" key="4">
    <source>
        <dbReference type="Proteomes" id="UP001590950"/>
    </source>
</evidence>
<feature type="chain" id="PRO_5046734999" evidence="2">
    <location>
        <begin position="21"/>
        <end position="315"/>
    </location>
</feature>